<evidence type="ECO:0000313" key="10">
    <source>
        <dbReference type="Proteomes" id="UP001055580"/>
    </source>
</evidence>
<name>A0ABY4TVP3_9SPHN</name>
<dbReference type="PANTHER" id="PTHR33693:SF1">
    <property type="entry name" value="TYPE-4 URACIL-DNA GLYCOSYLASE"/>
    <property type="match status" value="1"/>
</dbReference>
<dbReference type="Gene3D" id="3.40.470.10">
    <property type="entry name" value="Uracil-DNA glycosylase-like domain"/>
    <property type="match status" value="1"/>
</dbReference>
<dbReference type="InterPro" id="IPR005122">
    <property type="entry name" value="Uracil-DNA_glycosylase-like"/>
</dbReference>
<dbReference type="PANTHER" id="PTHR33693">
    <property type="entry name" value="TYPE-5 URACIL-DNA GLYCOSYLASE"/>
    <property type="match status" value="1"/>
</dbReference>
<dbReference type="SMART" id="SM00986">
    <property type="entry name" value="UDG"/>
    <property type="match status" value="1"/>
</dbReference>
<accession>A0ABY4TVP3</accession>
<keyword evidence="6" id="KW-0411">Iron-sulfur</keyword>
<dbReference type="InterPro" id="IPR051536">
    <property type="entry name" value="UDG_Type-4/5"/>
</dbReference>
<keyword evidence="1" id="KW-0004">4Fe-4S</keyword>
<evidence type="ECO:0000256" key="5">
    <source>
        <dbReference type="ARBA" id="ARBA00023004"/>
    </source>
</evidence>
<proteinExistence type="predicted"/>
<evidence type="ECO:0000256" key="7">
    <source>
        <dbReference type="ARBA" id="ARBA00023204"/>
    </source>
</evidence>
<evidence type="ECO:0000256" key="6">
    <source>
        <dbReference type="ARBA" id="ARBA00023014"/>
    </source>
</evidence>
<dbReference type="InterPro" id="IPR036895">
    <property type="entry name" value="Uracil-DNA_glycosylase-like_sf"/>
</dbReference>
<evidence type="ECO:0000256" key="4">
    <source>
        <dbReference type="ARBA" id="ARBA00022801"/>
    </source>
</evidence>
<dbReference type="SMART" id="SM00987">
    <property type="entry name" value="UreE_C"/>
    <property type="match status" value="1"/>
</dbReference>
<evidence type="ECO:0000259" key="8">
    <source>
        <dbReference type="SMART" id="SM00986"/>
    </source>
</evidence>
<evidence type="ECO:0000313" key="9">
    <source>
        <dbReference type="EMBL" id="URW76463.1"/>
    </source>
</evidence>
<dbReference type="EMBL" id="CP098401">
    <property type="protein sequence ID" value="URW76463.1"/>
    <property type="molecule type" value="Genomic_DNA"/>
</dbReference>
<protein>
    <submittedName>
        <fullName evidence="9">Uracil-DNA glycosylase</fullName>
    </submittedName>
</protein>
<keyword evidence="7" id="KW-0234">DNA repair</keyword>
<dbReference type="CDD" id="cd10030">
    <property type="entry name" value="UDG-F4_TTUDGA_SPO1dp_like"/>
    <property type="match status" value="1"/>
</dbReference>
<evidence type="ECO:0000256" key="2">
    <source>
        <dbReference type="ARBA" id="ARBA00022723"/>
    </source>
</evidence>
<gene>
    <name evidence="9" type="ORF">M9980_04385</name>
</gene>
<keyword evidence="2" id="KW-0479">Metal-binding</keyword>
<evidence type="ECO:0000256" key="3">
    <source>
        <dbReference type="ARBA" id="ARBA00022763"/>
    </source>
</evidence>
<keyword evidence="3" id="KW-0227">DNA damage</keyword>
<dbReference type="SUPFAM" id="SSF52141">
    <property type="entry name" value="Uracil-DNA glycosylase-like"/>
    <property type="match status" value="1"/>
</dbReference>
<dbReference type="RefSeq" id="WP_250753768.1">
    <property type="nucleotide sequence ID" value="NZ_CP098401.1"/>
</dbReference>
<keyword evidence="10" id="KW-1185">Reference proteome</keyword>
<dbReference type="Proteomes" id="UP001055580">
    <property type="component" value="Chromosome"/>
</dbReference>
<keyword evidence="4" id="KW-0378">Hydrolase</keyword>
<sequence length="235" mass="24606">MGADQHTDWTALAASTLEWWRDAGVDTLVEDAPRDWLARAVPMAATPIADAVAEVAAPALPDTLDAFVAWRLGDAAPEAGRGAVIGPEGDVSSGVMVIVDFPEGETLLDGAAGRLFDRMLAAIGRDRASIYLASLTTARPLTARIAPEAEALLAPLIYHHVALATPRILLTLGAAASRAMIGTDAHEGQGNLRAVNLNGASVPVVASYHPRALIERPAMKAAAWKDLQLLMGGLR</sequence>
<dbReference type="Pfam" id="PF03167">
    <property type="entry name" value="UDG"/>
    <property type="match status" value="1"/>
</dbReference>
<organism evidence="9 10">
    <name type="scientific">Sphingomonas donggukensis</name>
    <dbReference type="NCBI Taxonomy" id="2949093"/>
    <lineage>
        <taxon>Bacteria</taxon>
        <taxon>Pseudomonadati</taxon>
        <taxon>Pseudomonadota</taxon>
        <taxon>Alphaproteobacteria</taxon>
        <taxon>Sphingomonadales</taxon>
        <taxon>Sphingomonadaceae</taxon>
        <taxon>Sphingomonas</taxon>
    </lineage>
</organism>
<feature type="domain" description="Uracil-DNA glycosylase-like" evidence="8">
    <location>
        <begin position="86"/>
        <end position="228"/>
    </location>
</feature>
<evidence type="ECO:0000256" key="1">
    <source>
        <dbReference type="ARBA" id="ARBA00022485"/>
    </source>
</evidence>
<reference evidence="9" key="1">
    <citation type="submission" date="2022-05" db="EMBL/GenBank/DDBJ databases">
        <title>Sphingomonas sp. strain RMG20 Genome sequencing and assembly.</title>
        <authorList>
            <person name="Kim I."/>
        </authorList>
    </citation>
    <scope>NUCLEOTIDE SEQUENCE</scope>
    <source>
        <strain evidence="9">RMG20</strain>
    </source>
</reference>
<keyword evidence="5" id="KW-0408">Iron</keyword>